<gene>
    <name evidence="11" type="ORF">EJ04DRAFT_495323</name>
</gene>
<dbReference type="Pfam" id="PF00703">
    <property type="entry name" value="Glyco_hydro_2"/>
    <property type="match status" value="1"/>
</dbReference>
<feature type="chain" id="PRO_5040471916" evidence="5">
    <location>
        <begin position="22"/>
        <end position="875"/>
    </location>
</feature>
<comment type="caution">
    <text evidence="11">The sequence shown here is derived from an EMBL/GenBank/DDBJ whole genome shotgun (WGS) entry which is preliminary data.</text>
</comment>
<keyword evidence="12" id="KW-1185">Reference proteome</keyword>
<proteinExistence type="inferred from homology"/>
<dbReference type="InterPro" id="IPR051913">
    <property type="entry name" value="GH2_Domain-Containing"/>
</dbReference>
<evidence type="ECO:0000313" key="11">
    <source>
        <dbReference type="EMBL" id="KAF2733348.1"/>
    </source>
</evidence>
<evidence type="ECO:0000256" key="3">
    <source>
        <dbReference type="ARBA" id="ARBA00023295"/>
    </source>
</evidence>
<feature type="signal peptide" evidence="5">
    <location>
        <begin position="1"/>
        <end position="21"/>
    </location>
</feature>
<evidence type="ECO:0000256" key="4">
    <source>
        <dbReference type="SAM" id="MobiDB-lite"/>
    </source>
</evidence>
<keyword evidence="2 11" id="KW-0378">Hydrolase</keyword>
<dbReference type="AlphaFoldDB" id="A0A9P4V1Q1"/>
<dbReference type="Pfam" id="PF16355">
    <property type="entry name" value="DUF4982"/>
    <property type="match status" value="1"/>
</dbReference>
<keyword evidence="3" id="KW-0326">Glycosidase</keyword>
<dbReference type="InterPro" id="IPR017853">
    <property type="entry name" value="GH"/>
</dbReference>
<evidence type="ECO:0000259" key="9">
    <source>
        <dbReference type="Pfam" id="PF16355"/>
    </source>
</evidence>
<dbReference type="InterPro" id="IPR006103">
    <property type="entry name" value="Glyco_hydro_2_cat"/>
</dbReference>
<evidence type="ECO:0000313" key="12">
    <source>
        <dbReference type="Proteomes" id="UP000799444"/>
    </source>
</evidence>
<protein>
    <submittedName>
        <fullName evidence="11">Glycoside hydrolase</fullName>
    </submittedName>
</protein>
<evidence type="ECO:0000259" key="8">
    <source>
        <dbReference type="Pfam" id="PF02837"/>
    </source>
</evidence>
<dbReference type="SUPFAM" id="SSF49785">
    <property type="entry name" value="Galactose-binding domain-like"/>
    <property type="match status" value="1"/>
</dbReference>
<dbReference type="Gene3D" id="2.60.40.10">
    <property type="entry name" value="Immunoglobulins"/>
    <property type="match status" value="3"/>
</dbReference>
<dbReference type="PRINTS" id="PR00132">
    <property type="entry name" value="GLHYDRLASE2"/>
</dbReference>
<dbReference type="InterPro" id="IPR006104">
    <property type="entry name" value="Glyco_hydro_2_N"/>
</dbReference>
<feature type="domain" description="DUF4982" evidence="9">
    <location>
        <begin position="696"/>
        <end position="755"/>
    </location>
</feature>
<dbReference type="SUPFAM" id="SSF51445">
    <property type="entry name" value="(Trans)glycosidases"/>
    <property type="match status" value="1"/>
</dbReference>
<dbReference type="InterPro" id="IPR040605">
    <property type="entry name" value="Glyco_hydro2_dom5"/>
</dbReference>
<comment type="similarity">
    <text evidence="1">Belongs to the glycosyl hydrolase 2 family.</text>
</comment>
<dbReference type="Gene3D" id="3.20.20.80">
    <property type="entry name" value="Glycosidases"/>
    <property type="match status" value="1"/>
</dbReference>
<dbReference type="Pfam" id="PF02837">
    <property type="entry name" value="Glyco_hydro_2_N"/>
    <property type="match status" value="1"/>
</dbReference>
<dbReference type="GO" id="GO:0004553">
    <property type="term" value="F:hydrolase activity, hydrolyzing O-glycosyl compounds"/>
    <property type="evidence" value="ECO:0007669"/>
    <property type="project" value="InterPro"/>
</dbReference>
<evidence type="ECO:0000256" key="5">
    <source>
        <dbReference type="SAM" id="SignalP"/>
    </source>
</evidence>
<dbReference type="InterPro" id="IPR008979">
    <property type="entry name" value="Galactose-bd-like_sf"/>
</dbReference>
<evidence type="ECO:0000256" key="2">
    <source>
        <dbReference type="ARBA" id="ARBA00022801"/>
    </source>
</evidence>
<dbReference type="Pfam" id="PF18565">
    <property type="entry name" value="Glyco_hydro2_C5"/>
    <property type="match status" value="1"/>
</dbReference>
<feature type="domain" description="Glycosyl hydrolases family 2 sugar binding" evidence="8">
    <location>
        <begin position="136"/>
        <end position="232"/>
    </location>
</feature>
<feature type="domain" description="Glycoside hydrolase family 2" evidence="10">
    <location>
        <begin position="768"/>
        <end position="870"/>
    </location>
</feature>
<dbReference type="InterPro" id="IPR032311">
    <property type="entry name" value="DUF4982"/>
</dbReference>
<keyword evidence="5" id="KW-0732">Signal</keyword>
<accession>A0A9P4V1Q1</accession>
<dbReference type="SUPFAM" id="SSF49303">
    <property type="entry name" value="beta-Galactosidase/glucuronidase domain"/>
    <property type="match status" value="1"/>
</dbReference>
<evidence type="ECO:0000256" key="1">
    <source>
        <dbReference type="ARBA" id="ARBA00007401"/>
    </source>
</evidence>
<dbReference type="InterPro" id="IPR006101">
    <property type="entry name" value="Glyco_hydro_2"/>
</dbReference>
<dbReference type="NCBIfam" id="NF041463">
    <property type="entry name" value="GalB"/>
    <property type="match status" value="1"/>
</dbReference>
<feature type="domain" description="Glycoside hydrolase family 2 catalytic" evidence="7">
    <location>
        <begin position="366"/>
        <end position="520"/>
    </location>
</feature>
<dbReference type="InterPro" id="IPR036156">
    <property type="entry name" value="Beta-gal/glucu_dom_sf"/>
</dbReference>
<dbReference type="InterPro" id="IPR006102">
    <property type="entry name" value="Ig-like_GH2"/>
</dbReference>
<dbReference type="InterPro" id="IPR048229">
    <property type="entry name" value="GalB-like"/>
</dbReference>
<sequence>MLNKACALLLLALTFIAPVTTSPAASVREPRANDTNTPARERLSLNSAWRFSRFTSNPDSLSYDTLKAWMLPAANEFTSGSKYKRPTGTQPGSNVNYVQSSFDDTAWEAVTLPHDWAIKGPFGAPGVSGGMGRLPSNGVGWYRRKLSISADDISSGRNIFLDVEGAMSYAAVWLNGNLVGGWPFGYASWRLDLTPYAKSGDNILAIRVDNALDNSRWYPGAGIYRDVWLVKTNPMHVGQFGTYVTTPTISSSSATVNLVVEVENKGNTSQQAQVETKIYAYDVASKRAAGNAVATIPSVKTTVRGGTKQSVNGSASVSNPQLWGPPPTQKPNQYVAVTTISVGDSVVDTYETPFGIRSVKYDPTKGLVINGESLPIRGTCNHHDLGSLGAAFNVRAAERQQQMLQELGGNALRTSHNPPAPGLLDIADRLGMMVLDEIFDAWTQSKTKNDFHLIFPDWHEADMRSFLRRDRNHPSVVAWSIGNEIPEQSSSGGGDTGKELIGIAHQEDPTRQTTVAMNGAGPNTALAAAIDIIGLNYQGEGQGTSFSSSYPSFKSKFPNKMLWSTESASTVSSRGTYIFPVTKEKTAVVGGANAGGNPSSRYVSAYELYSPSWASSPDKVFEQQERNSFAAGEFVWTGWDYIGEPTPYDASRSSYFGIIDLAGFKKDRFYLYQAHWRPDFPVAHLLPHWTWPDRVGQVTPVHVFTSGDEAELFVNGKSAGRKKKGQYQYRLRWDDVTYQAGNISVVAYKDGKEWARDSKRTVGSAAKLNVTADRTTIRSDGHDLSFITVAVTDAQGDIVPQAANSIAFSISGPGQIVSTDNGDPTDTTAFPSLTRKAFSGLALAIVKAKSGSPGAITVSAASNGLTGGSVNVQAN</sequence>
<dbReference type="InterPro" id="IPR013783">
    <property type="entry name" value="Ig-like_fold"/>
</dbReference>
<dbReference type="OrthoDB" id="408532at2759"/>
<evidence type="ECO:0000259" key="10">
    <source>
        <dbReference type="Pfam" id="PF18565"/>
    </source>
</evidence>
<evidence type="ECO:0000259" key="7">
    <source>
        <dbReference type="Pfam" id="PF02836"/>
    </source>
</evidence>
<dbReference type="PANTHER" id="PTHR42732:SF1">
    <property type="entry name" value="BETA-MANNOSIDASE"/>
    <property type="match status" value="1"/>
</dbReference>
<dbReference type="GO" id="GO:0005975">
    <property type="term" value="P:carbohydrate metabolic process"/>
    <property type="evidence" value="ECO:0007669"/>
    <property type="project" value="InterPro"/>
</dbReference>
<organism evidence="11 12">
    <name type="scientific">Polyplosphaeria fusca</name>
    <dbReference type="NCBI Taxonomy" id="682080"/>
    <lineage>
        <taxon>Eukaryota</taxon>
        <taxon>Fungi</taxon>
        <taxon>Dikarya</taxon>
        <taxon>Ascomycota</taxon>
        <taxon>Pezizomycotina</taxon>
        <taxon>Dothideomycetes</taxon>
        <taxon>Pleosporomycetidae</taxon>
        <taxon>Pleosporales</taxon>
        <taxon>Tetraplosphaeriaceae</taxon>
        <taxon>Polyplosphaeria</taxon>
    </lineage>
</organism>
<name>A0A9P4V1Q1_9PLEO</name>
<dbReference type="EMBL" id="ML996162">
    <property type="protein sequence ID" value="KAF2733348.1"/>
    <property type="molecule type" value="Genomic_DNA"/>
</dbReference>
<feature type="region of interest" description="Disordered" evidence="4">
    <location>
        <begin position="304"/>
        <end position="330"/>
    </location>
</feature>
<reference evidence="11" key="1">
    <citation type="journal article" date="2020" name="Stud. Mycol.">
        <title>101 Dothideomycetes genomes: a test case for predicting lifestyles and emergence of pathogens.</title>
        <authorList>
            <person name="Haridas S."/>
            <person name="Albert R."/>
            <person name="Binder M."/>
            <person name="Bloem J."/>
            <person name="Labutti K."/>
            <person name="Salamov A."/>
            <person name="Andreopoulos B."/>
            <person name="Baker S."/>
            <person name="Barry K."/>
            <person name="Bills G."/>
            <person name="Bluhm B."/>
            <person name="Cannon C."/>
            <person name="Castanera R."/>
            <person name="Culley D."/>
            <person name="Daum C."/>
            <person name="Ezra D."/>
            <person name="Gonzalez J."/>
            <person name="Henrissat B."/>
            <person name="Kuo A."/>
            <person name="Liang C."/>
            <person name="Lipzen A."/>
            <person name="Lutzoni F."/>
            <person name="Magnuson J."/>
            <person name="Mondo S."/>
            <person name="Nolan M."/>
            <person name="Ohm R."/>
            <person name="Pangilinan J."/>
            <person name="Park H.-J."/>
            <person name="Ramirez L."/>
            <person name="Alfaro M."/>
            <person name="Sun H."/>
            <person name="Tritt A."/>
            <person name="Yoshinaga Y."/>
            <person name="Zwiers L.-H."/>
            <person name="Turgeon B."/>
            <person name="Goodwin S."/>
            <person name="Spatafora J."/>
            <person name="Crous P."/>
            <person name="Grigoriev I."/>
        </authorList>
    </citation>
    <scope>NUCLEOTIDE SEQUENCE</scope>
    <source>
        <strain evidence="11">CBS 125425</strain>
    </source>
</reference>
<feature type="domain" description="Glycoside hydrolase family 2 immunoglobulin-like beta-sandwich" evidence="6">
    <location>
        <begin position="243"/>
        <end position="357"/>
    </location>
</feature>
<dbReference type="PANTHER" id="PTHR42732">
    <property type="entry name" value="BETA-GALACTOSIDASE"/>
    <property type="match status" value="1"/>
</dbReference>
<dbReference type="Gene3D" id="2.60.120.260">
    <property type="entry name" value="Galactose-binding domain-like"/>
    <property type="match status" value="1"/>
</dbReference>
<dbReference type="Pfam" id="PF02836">
    <property type="entry name" value="Glyco_hydro_2_C"/>
    <property type="match status" value="1"/>
</dbReference>
<feature type="compositionally biased region" description="Polar residues" evidence="4">
    <location>
        <begin position="307"/>
        <end position="321"/>
    </location>
</feature>
<dbReference type="Proteomes" id="UP000799444">
    <property type="component" value="Unassembled WGS sequence"/>
</dbReference>
<evidence type="ECO:0000259" key="6">
    <source>
        <dbReference type="Pfam" id="PF00703"/>
    </source>
</evidence>